<protein>
    <submittedName>
        <fullName evidence="2">CENP-V/GFA domain-containing protein</fullName>
    </submittedName>
</protein>
<organism evidence="1 2">
    <name type="scientific">Panagrolaimus sp. JU765</name>
    <dbReference type="NCBI Taxonomy" id="591449"/>
    <lineage>
        <taxon>Eukaryota</taxon>
        <taxon>Metazoa</taxon>
        <taxon>Ecdysozoa</taxon>
        <taxon>Nematoda</taxon>
        <taxon>Chromadorea</taxon>
        <taxon>Rhabditida</taxon>
        <taxon>Tylenchina</taxon>
        <taxon>Panagrolaimomorpha</taxon>
        <taxon>Panagrolaimoidea</taxon>
        <taxon>Panagrolaimidae</taxon>
        <taxon>Panagrolaimus</taxon>
    </lineage>
</organism>
<reference evidence="2" key="1">
    <citation type="submission" date="2022-11" db="UniProtKB">
        <authorList>
            <consortium name="WormBaseParasite"/>
        </authorList>
    </citation>
    <scope>IDENTIFICATION</scope>
</reference>
<evidence type="ECO:0000313" key="2">
    <source>
        <dbReference type="WBParaSite" id="JU765_v2.g19912.t1"/>
    </source>
</evidence>
<accession>A0AC34QWB3</accession>
<evidence type="ECO:0000313" key="1">
    <source>
        <dbReference type="Proteomes" id="UP000887576"/>
    </source>
</evidence>
<dbReference type="WBParaSite" id="JU765_v2.g19912.t1">
    <property type="protein sequence ID" value="JU765_v2.g19912.t1"/>
    <property type="gene ID" value="JU765_v2.g19912"/>
</dbReference>
<sequence length="116" mass="13154">MQIVEHFGSCHCGAVQWSCVAPDELEAITCNENFKLIKGEDQLTTYKFNQKIAQHKFCKNCGVQSFYFPRSNPDSVGIMPHCIDSPTVKKLVFTSFDGQNWEKEMETKAPVAFKSL</sequence>
<proteinExistence type="predicted"/>
<dbReference type="Proteomes" id="UP000887576">
    <property type="component" value="Unplaced"/>
</dbReference>
<name>A0AC34QWB3_9BILA</name>